<dbReference type="InterPro" id="IPR014729">
    <property type="entry name" value="Rossmann-like_a/b/a_fold"/>
</dbReference>
<comment type="caution">
    <text evidence="8">Lacks conserved residue(s) required for the propagation of feature annotation.</text>
</comment>
<sequence>MITARTIPELRAALAARPGRPAFVPTMGNLHDGHIALVRQARPLGDVLVTSIFVNRLQFLPHEDFDSYPRTWDADCARLEAAGCDIVFAPRETDLYPAPQTFRIQPDPQLADILEGHFRPGFFTGVCTVVMKLFSAVFFASGGGTAVFGKKDYQQLMVIRRMVEQFALPVQVVAGETERATDGLALSSRNGYLSTGERGQAVQLSQALRALAQAASAPGAPPLAALEQQAMQQLAQQGWAPDYLTVRQRHDLQPPQGAAAPGTLVALGAARLGGTRLIDNLEF</sequence>
<proteinExistence type="inferred from homology"/>
<dbReference type="PANTHER" id="PTHR21299:SF1">
    <property type="entry name" value="PANTOATE--BETA-ALANINE LIGASE"/>
    <property type="match status" value="1"/>
</dbReference>
<keyword evidence="5 8" id="KW-0547">Nucleotide-binding</keyword>
<feature type="binding site" evidence="8">
    <location>
        <begin position="149"/>
        <end position="152"/>
    </location>
    <ligand>
        <name>ATP</name>
        <dbReference type="ChEBI" id="CHEBI:30616"/>
    </ligand>
</feature>
<dbReference type="Pfam" id="PF02569">
    <property type="entry name" value="Pantoate_ligase"/>
    <property type="match status" value="1"/>
</dbReference>
<dbReference type="AlphaFoldDB" id="A0A3R7ISX0"/>
<dbReference type="InterPro" id="IPR042176">
    <property type="entry name" value="Pantoate_ligase_C"/>
</dbReference>
<reference evidence="9 10" key="1">
    <citation type="submission" date="2018-09" db="EMBL/GenBank/DDBJ databases">
        <title>Genome comparison of Alicycliphilus sp. BQ1, a polyurethanolytic bacterium, with its closest phylogenetic relatives Alicycliphilus denitrificans BC and K601, unable to attack polyurethane.</title>
        <authorList>
            <person name="Loza-Tavera H."/>
            <person name="Lozano L."/>
            <person name="Cevallos M."/>
            <person name="Maya-Lucas O."/>
            <person name="Garcia-Mena J."/>
            <person name="Hernandez J."/>
        </authorList>
    </citation>
    <scope>NUCLEOTIDE SEQUENCE [LARGE SCALE GENOMIC DNA]</scope>
    <source>
        <strain evidence="9 10">BQ1</strain>
    </source>
</reference>
<comment type="catalytic activity">
    <reaction evidence="7 8">
        <text>(R)-pantoate + beta-alanine + ATP = (R)-pantothenate + AMP + diphosphate + H(+)</text>
        <dbReference type="Rhea" id="RHEA:10912"/>
        <dbReference type="ChEBI" id="CHEBI:15378"/>
        <dbReference type="ChEBI" id="CHEBI:15980"/>
        <dbReference type="ChEBI" id="CHEBI:29032"/>
        <dbReference type="ChEBI" id="CHEBI:30616"/>
        <dbReference type="ChEBI" id="CHEBI:33019"/>
        <dbReference type="ChEBI" id="CHEBI:57966"/>
        <dbReference type="ChEBI" id="CHEBI:456215"/>
        <dbReference type="EC" id="6.3.2.1"/>
    </reaction>
</comment>
<dbReference type="UniPathway" id="UPA00028">
    <property type="reaction ID" value="UER00005"/>
</dbReference>
<comment type="subcellular location">
    <subcellularLocation>
        <location evidence="8">Cytoplasm</location>
    </subcellularLocation>
</comment>
<comment type="caution">
    <text evidence="9">The sequence shown here is derived from an EMBL/GenBank/DDBJ whole genome shotgun (WGS) entry which is preliminary data.</text>
</comment>
<comment type="function">
    <text evidence="8">Catalyzes the condensation of pantoate with beta-alanine in an ATP-dependent reaction via a pantoyl-adenylate intermediate.</text>
</comment>
<gene>
    <name evidence="8" type="primary">panC</name>
    <name evidence="9" type="ORF">CE154_010910</name>
</gene>
<accession>A0A3R7ISX0</accession>
<dbReference type="InterPro" id="IPR003721">
    <property type="entry name" value="Pantoate_ligase"/>
</dbReference>
<dbReference type="GO" id="GO:0005524">
    <property type="term" value="F:ATP binding"/>
    <property type="evidence" value="ECO:0007669"/>
    <property type="project" value="UniProtKB-KW"/>
</dbReference>
<evidence type="ECO:0000313" key="9">
    <source>
        <dbReference type="EMBL" id="RKJ96533.1"/>
    </source>
</evidence>
<feature type="binding site" evidence="8">
    <location>
        <begin position="27"/>
        <end position="34"/>
    </location>
    <ligand>
        <name>ATP</name>
        <dbReference type="ChEBI" id="CHEBI:30616"/>
    </ligand>
</feature>
<evidence type="ECO:0000256" key="4">
    <source>
        <dbReference type="ARBA" id="ARBA00022655"/>
    </source>
</evidence>
<evidence type="ECO:0000256" key="7">
    <source>
        <dbReference type="ARBA" id="ARBA00048258"/>
    </source>
</evidence>
<dbReference type="CDD" id="cd00560">
    <property type="entry name" value="PanC"/>
    <property type="match status" value="1"/>
</dbReference>
<feature type="binding site" evidence="8">
    <location>
        <position position="58"/>
    </location>
    <ligand>
        <name>beta-alanine</name>
        <dbReference type="ChEBI" id="CHEBI:57966"/>
    </ligand>
</feature>
<dbReference type="NCBIfam" id="TIGR00018">
    <property type="entry name" value="panC"/>
    <property type="match status" value="1"/>
</dbReference>
<dbReference type="PANTHER" id="PTHR21299">
    <property type="entry name" value="CYTIDYLATE KINASE/PANTOATE-BETA-ALANINE LIGASE"/>
    <property type="match status" value="1"/>
</dbReference>
<protein>
    <recommendedName>
        <fullName evidence="8">Pantothenate synthetase</fullName>
        <shortName evidence="8">PS</shortName>
        <ecNumber evidence="8">6.3.2.1</ecNumber>
    </recommendedName>
    <alternativeName>
        <fullName evidence="8">Pantoate--beta-alanine ligase</fullName>
    </alternativeName>
    <alternativeName>
        <fullName evidence="8">Pantoate-activating enzyme</fullName>
    </alternativeName>
</protein>
<evidence type="ECO:0000256" key="1">
    <source>
        <dbReference type="ARBA" id="ARBA00004990"/>
    </source>
</evidence>
<feature type="binding site" evidence="8">
    <location>
        <position position="155"/>
    </location>
    <ligand>
        <name>(R)-pantoate</name>
        <dbReference type="ChEBI" id="CHEBI:15980"/>
    </ligand>
</feature>
<name>A0A3R7ISX0_9BURK</name>
<dbReference type="SUPFAM" id="SSF52374">
    <property type="entry name" value="Nucleotidylyl transferase"/>
    <property type="match status" value="1"/>
</dbReference>
<evidence type="ECO:0000256" key="8">
    <source>
        <dbReference type="HAMAP-Rule" id="MF_00158"/>
    </source>
</evidence>
<keyword evidence="6 8" id="KW-0067">ATP-binding</keyword>
<feature type="binding site" evidence="8">
    <location>
        <begin position="186"/>
        <end position="189"/>
    </location>
    <ligand>
        <name>ATP</name>
        <dbReference type="ChEBI" id="CHEBI:30616"/>
    </ligand>
</feature>
<evidence type="ECO:0000256" key="3">
    <source>
        <dbReference type="ARBA" id="ARBA00022598"/>
    </source>
</evidence>
<dbReference type="EMBL" id="NKDB02000002">
    <property type="protein sequence ID" value="RKJ96533.1"/>
    <property type="molecule type" value="Genomic_DNA"/>
</dbReference>
<evidence type="ECO:0000313" key="10">
    <source>
        <dbReference type="Proteomes" id="UP000216225"/>
    </source>
</evidence>
<dbReference type="Gene3D" id="3.30.1300.10">
    <property type="entry name" value="Pantoate-beta-alanine ligase, C-terminal domain"/>
    <property type="match status" value="1"/>
</dbReference>
<dbReference type="HAMAP" id="MF_00158">
    <property type="entry name" value="PanC"/>
    <property type="match status" value="1"/>
</dbReference>
<organism evidence="9 10">
    <name type="scientific">Alicycliphilus denitrificans</name>
    <dbReference type="NCBI Taxonomy" id="179636"/>
    <lineage>
        <taxon>Bacteria</taxon>
        <taxon>Pseudomonadati</taxon>
        <taxon>Pseudomonadota</taxon>
        <taxon>Betaproteobacteria</taxon>
        <taxon>Burkholderiales</taxon>
        <taxon>Comamonadaceae</taxon>
        <taxon>Alicycliphilus</taxon>
    </lineage>
</organism>
<comment type="subunit">
    <text evidence="8">Homodimer.</text>
</comment>
<dbReference type="Proteomes" id="UP000216225">
    <property type="component" value="Unassembled WGS sequence"/>
</dbReference>
<evidence type="ECO:0000256" key="6">
    <source>
        <dbReference type="ARBA" id="ARBA00022840"/>
    </source>
</evidence>
<feature type="binding site" evidence="8">
    <location>
        <position position="58"/>
    </location>
    <ligand>
        <name>(R)-pantoate</name>
        <dbReference type="ChEBI" id="CHEBI:15980"/>
    </ligand>
</feature>
<comment type="pathway">
    <text evidence="1 8">Cofactor biosynthesis; (R)-pantothenate biosynthesis; (R)-pantothenate from (R)-pantoate and beta-alanine: step 1/1.</text>
</comment>
<dbReference type="GO" id="GO:0004592">
    <property type="term" value="F:pantoate-beta-alanine ligase activity"/>
    <property type="evidence" value="ECO:0007669"/>
    <property type="project" value="UniProtKB-UniRule"/>
</dbReference>
<evidence type="ECO:0000256" key="2">
    <source>
        <dbReference type="ARBA" id="ARBA00009256"/>
    </source>
</evidence>
<keyword evidence="8" id="KW-0963">Cytoplasm</keyword>
<evidence type="ECO:0000256" key="5">
    <source>
        <dbReference type="ARBA" id="ARBA00022741"/>
    </source>
</evidence>
<dbReference type="Gene3D" id="3.40.50.620">
    <property type="entry name" value="HUPs"/>
    <property type="match status" value="1"/>
</dbReference>
<comment type="miscellaneous">
    <text evidence="8">The reaction proceeds by a bi uni uni bi ping pong mechanism.</text>
</comment>
<keyword evidence="4 8" id="KW-0566">Pantothenate biosynthesis</keyword>
<dbReference type="RefSeq" id="WP_094438098.1">
    <property type="nucleotide sequence ID" value="NZ_NKDB02000002.1"/>
</dbReference>
<dbReference type="EC" id="6.3.2.1" evidence="8"/>
<feature type="active site" description="Proton donor" evidence="8">
    <location>
        <position position="34"/>
    </location>
</feature>
<dbReference type="GO" id="GO:0005829">
    <property type="term" value="C:cytosol"/>
    <property type="evidence" value="ECO:0007669"/>
    <property type="project" value="TreeGrafter"/>
</dbReference>
<dbReference type="GO" id="GO:0015940">
    <property type="term" value="P:pantothenate biosynthetic process"/>
    <property type="evidence" value="ECO:0007669"/>
    <property type="project" value="UniProtKB-UniRule"/>
</dbReference>
<comment type="similarity">
    <text evidence="2 8">Belongs to the pantothenate synthetase family.</text>
</comment>
<keyword evidence="3 8" id="KW-0436">Ligase</keyword>